<gene>
    <name evidence="7" type="ORF">C8N43_1262</name>
</gene>
<keyword evidence="8" id="KW-1185">Reference proteome</keyword>
<reference evidence="7 8" key="1">
    <citation type="submission" date="2018-04" db="EMBL/GenBank/DDBJ databases">
        <title>Genomic Encyclopedia of Archaeal and Bacterial Type Strains, Phase II (KMG-II): from individual species to whole genera.</title>
        <authorList>
            <person name="Goeker M."/>
        </authorList>
    </citation>
    <scope>NUCLEOTIDE SEQUENCE [LARGE SCALE GENOMIC DNA]</scope>
    <source>
        <strain evidence="7 8">DSM 100977</strain>
    </source>
</reference>
<dbReference type="Pfam" id="PF13664">
    <property type="entry name" value="DUF4149"/>
    <property type="match status" value="1"/>
</dbReference>
<dbReference type="GO" id="GO:0016020">
    <property type="term" value="C:membrane"/>
    <property type="evidence" value="ECO:0007669"/>
    <property type="project" value="UniProtKB-SubCell"/>
</dbReference>
<evidence type="ECO:0000256" key="5">
    <source>
        <dbReference type="SAM" id="Phobius"/>
    </source>
</evidence>
<feature type="transmembrane region" description="Helical" evidence="5">
    <location>
        <begin position="103"/>
        <end position="125"/>
    </location>
</feature>
<feature type="transmembrane region" description="Helical" evidence="5">
    <location>
        <begin position="71"/>
        <end position="91"/>
    </location>
</feature>
<dbReference type="Proteomes" id="UP000243978">
    <property type="component" value="Unassembled WGS sequence"/>
</dbReference>
<comment type="subcellular location">
    <subcellularLocation>
        <location evidence="1">Membrane</location>
    </subcellularLocation>
</comment>
<keyword evidence="4 5" id="KW-0472">Membrane</keyword>
<evidence type="ECO:0000313" key="8">
    <source>
        <dbReference type="Proteomes" id="UP000243978"/>
    </source>
</evidence>
<dbReference type="OrthoDB" id="5741001at2"/>
<dbReference type="InterPro" id="IPR025423">
    <property type="entry name" value="TMEM205-like"/>
</dbReference>
<evidence type="ECO:0000256" key="2">
    <source>
        <dbReference type="ARBA" id="ARBA00022692"/>
    </source>
</evidence>
<organism evidence="7 8">
    <name type="scientific">Litoreibacter ponti</name>
    <dbReference type="NCBI Taxonomy" id="1510457"/>
    <lineage>
        <taxon>Bacteria</taxon>
        <taxon>Pseudomonadati</taxon>
        <taxon>Pseudomonadota</taxon>
        <taxon>Alphaproteobacteria</taxon>
        <taxon>Rhodobacterales</taxon>
        <taxon>Roseobacteraceae</taxon>
        <taxon>Litoreibacter</taxon>
    </lineage>
</organism>
<dbReference type="EMBL" id="QBKS01000001">
    <property type="protein sequence ID" value="PTX56602.1"/>
    <property type="molecule type" value="Genomic_DNA"/>
</dbReference>
<evidence type="ECO:0000256" key="1">
    <source>
        <dbReference type="ARBA" id="ARBA00004370"/>
    </source>
</evidence>
<feature type="transmembrane region" description="Helical" evidence="5">
    <location>
        <begin position="6"/>
        <end position="31"/>
    </location>
</feature>
<feature type="transmembrane region" description="Helical" evidence="5">
    <location>
        <begin position="43"/>
        <end position="65"/>
    </location>
</feature>
<protein>
    <submittedName>
        <fullName evidence="7">Uncharacterized protein DUF4149</fullName>
    </submittedName>
</protein>
<proteinExistence type="predicted"/>
<dbReference type="AlphaFoldDB" id="A0A2T6BKM8"/>
<keyword evidence="2 5" id="KW-0812">Transmembrane</keyword>
<evidence type="ECO:0000256" key="3">
    <source>
        <dbReference type="ARBA" id="ARBA00022989"/>
    </source>
</evidence>
<accession>A0A2T6BKM8</accession>
<feature type="domain" description="TMEM205-like" evidence="6">
    <location>
        <begin position="7"/>
        <end position="98"/>
    </location>
</feature>
<name>A0A2T6BKM8_9RHOB</name>
<evidence type="ECO:0000259" key="6">
    <source>
        <dbReference type="Pfam" id="PF13664"/>
    </source>
</evidence>
<evidence type="ECO:0000313" key="7">
    <source>
        <dbReference type="EMBL" id="PTX56602.1"/>
    </source>
</evidence>
<comment type="caution">
    <text evidence="7">The sequence shown here is derived from an EMBL/GenBank/DDBJ whole genome shotgun (WGS) entry which is preliminary data.</text>
</comment>
<sequence>MTTLALLATALLFGGMTLYSFGFAGFLFRALPAETAGPTIRRAFPGFYLFVIATAGFGAAIMWHVDELSALILAAIAVTTIPTRQLLMPAINDATDAGAKKRFIVLHSLSVVITLSHIVGSAVVLSRFASI</sequence>
<dbReference type="RefSeq" id="WP_107844782.1">
    <property type="nucleotide sequence ID" value="NZ_QBKS01000001.1"/>
</dbReference>
<keyword evidence="3 5" id="KW-1133">Transmembrane helix</keyword>
<evidence type="ECO:0000256" key="4">
    <source>
        <dbReference type="ARBA" id="ARBA00023136"/>
    </source>
</evidence>